<feature type="domain" description="FPG-type" evidence="17">
    <location>
        <begin position="247"/>
        <end position="282"/>
    </location>
</feature>
<dbReference type="SMART" id="SM01232">
    <property type="entry name" value="H2TH"/>
    <property type="match status" value="1"/>
</dbReference>
<dbReference type="AlphaFoldDB" id="A0A1F7YHV0"/>
<accession>A0A1F7YHV0</accession>
<keyword evidence="7 16" id="KW-0863">Zinc-finger</keyword>
<evidence type="ECO:0000313" key="19">
    <source>
        <dbReference type="EMBL" id="OGM26760.1"/>
    </source>
</evidence>
<dbReference type="Gene3D" id="1.10.8.50">
    <property type="match status" value="1"/>
</dbReference>
<evidence type="ECO:0000256" key="10">
    <source>
        <dbReference type="ARBA" id="ARBA00023125"/>
    </source>
</evidence>
<dbReference type="GO" id="GO:0006284">
    <property type="term" value="P:base-excision repair"/>
    <property type="evidence" value="ECO:0007669"/>
    <property type="project" value="InterPro"/>
</dbReference>
<evidence type="ECO:0000256" key="8">
    <source>
        <dbReference type="ARBA" id="ARBA00022801"/>
    </source>
</evidence>
<sequence length="283" mass="31868">MPELPEVETIKLQLQKFLVRHRITEIEVKNTKIFTGNPKDITKAKIIGIRRFAKVLTIDLSNKKSLVIHIKLTGQLIYKGPNLQDGEILSKKVVGGVPGPHTHVIFHLDKGGFLYYNDVRRFGWIKVFDTDNVEKEGFVKTLGPEPFKNLDFEYFKSILSKTSRAIKVVLMDQSKIGGVGNIYANDALWLSKINPKRPAKELTETEAKSLYDAVHKVLQAGMKYGGASELAFVTPDGKEGEYQKHTLAYGHEGEVCGRCHKAKFIKYFLSGRGTYVCPRCQKA</sequence>
<evidence type="ECO:0000256" key="3">
    <source>
        <dbReference type="ARBA" id="ARBA00009409"/>
    </source>
</evidence>
<evidence type="ECO:0000256" key="16">
    <source>
        <dbReference type="PROSITE-ProRule" id="PRU00391"/>
    </source>
</evidence>
<name>A0A1F7YHV0_9BACT</name>
<dbReference type="Proteomes" id="UP000179221">
    <property type="component" value="Unassembled WGS sequence"/>
</dbReference>
<dbReference type="SUPFAM" id="SSF81624">
    <property type="entry name" value="N-terminal domain of MutM-like DNA repair proteins"/>
    <property type="match status" value="1"/>
</dbReference>
<evidence type="ECO:0000313" key="20">
    <source>
        <dbReference type="Proteomes" id="UP000179221"/>
    </source>
</evidence>
<evidence type="ECO:0000256" key="15">
    <source>
        <dbReference type="ARBA" id="ARBA00044632"/>
    </source>
</evidence>
<evidence type="ECO:0000256" key="5">
    <source>
        <dbReference type="ARBA" id="ARBA00022723"/>
    </source>
</evidence>
<keyword evidence="6" id="KW-0227">DNA damage</keyword>
<dbReference type="GO" id="GO:0034039">
    <property type="term" value="F:8-oxo-7,8-dihydroguanine DNA N-glycosylase activity"/>
    <property type="evidence" value="ECO:0007669"/>
    <property type="project" value="TreeGrafter"/>
</dbReference>
<dbReference type="FunFam" id="1.10.8.50:FF:000003">
    <property type="entry name" value="Formamidopyrimidine-DNA glycosylase"/>
    <property type="match status" value="1"/>
</dbReference>
<dbReference type="Pfam" id="PF06831">
    <property type="entry name" value="H2TH"/>
    <property type="match status" value="1"/>
</dbReference>
<keyword evidence="10" id="KW-0238">DNA-binding</keyword>
<dbReference type="PANTHER" id="PTHR22993:SF9">
    <property type="entry name" value="FORMAMIDOPYRIMIDINE-DNA GLYCOSYLASE"/>
    <property type="match status" value="1"/>
</dbReference>
<comment type="similarity">
    <text evidence="3">Belongs to the FPG family.</text>
</comment>
<dbReference type="InterPro" id="IPR020629">
    <property type="entry name" value="FPG_Glyclase"/>
</dbReference>
<evidence type="ECO:0000256" key="6">
    <source>
        <dbReference type="ARBA" id="ARBA00022763"/>
    </source>
</evidence>
<dbReference type="InterPro" id="IPR015886">
    <property type="entry name" value="H2TH_FPG"/>
</dbReference>
<dbReference type="InterPro" id="IPR010979">
    <property type="entry name" value="Ribosomal_uS13-like_H2TH"/>
</dbReference>
<keyword evidence="8" id="KW-0378">Hydrolase</keyword>
<evidence type="ECO:0000259" key="17">
    <source>
        <dbReference type="PROSITE" id="PS51066"/>
    </source>
</evidence>
<dbReference type="NCBIfam" id="NF002211">
    <property type="entry name" value="PRK01103.1"/>
    <property type="match status" value="1"/>
</dbReference>
<keyword evidence="11" id="KW-0234">DNA repair</keyword>
<comment type="catalytic activity">
    <reaction evidence="1">
        <text>Hydrolysis of DNA containing ring-opened 7-methylguanine residues, releasing 2,6-diamino-4-hydroxy-5-(N-methyl)formamidopyrimidine.</text>
        <dbReference type="EC" id="3.2.2.23"/>
    </reaction>
</comment>
<evidence type="ECO:0000256" key="13">
    <source>
        <dbReference type="ARBA" id="ARBA00023268"/>
    </source>
</evidence>
<keyword evidence="5" id="KW-0479">Metal-binding</keyword>
<evidence type="ECO:0000256" key="1">
    <source>
        <dbReference type="ARBA" id="ARBA00001668"/>
    </source>
</evidence>
<evidence type="ECO:0000256" key="9">
    <source>
        <dbReference type="ARBA" id="ARBA00022833"/>
    </source>
</evidence>
<evidence type="ECO:0000256" key="4">
    <source>
        <dbReference type="ARBA" id="ARBA00011245"/>
    </source>
</evidence>
<dbReference type="GO" id="GO:0140078">
    <property type="term" value="F:class I DNA-(apurinic or apyrimidinic site) endonuclease activity"/>
    <property type="evidence" value="ECO:0007669"/>
    <property type="project" value="UniProtKB-EC"/>
</dbReference>
<dbReference type="SUPFAM" id="SSF57716">
    <property type="entry name" value="Glucocorticoid receptor-like (DNA-binding domain)"/>
    <property type="match status" value="1"/>
</dbReference>
<evidence type="ECO:0000256" key="11">
    <source>
        <dbReference type="ARBA" id="ARBA00023204"/>
    </source>
</evidence>
<keyword evidence="12" id="KW-0456">Lyase</keyword>
<evidence type="ECO:0000256" key="12">
    <source>
        <dbReference type="ARBA" id="ARBA00023239"/>
    </source>
</evidence>
<dbReference type="InterPro" id="IPR012319">
    <property type="entry name" value="FPG_cat"/>
</dbReference>
<dbReference type="PROSITE" id="PS51066">
    <property type="entry name" value="ZF_FPG_2"/>
    <property type="match status" value="1"/>
</dbReference>
<dbReference type="SUPFAM" id="SSF46946">
    <property type="entry name" value="S13-like H2TH domain"/>
    <property type="match status" value="1"/>
</dbReference>
<evidence type="ECO:0000259" key="18">
    <source>
        <dbReference type="PROSITE" id="PS51068"/>
    </source>
</evidence>
<comment type="catalytic activity">
    <reaction evidence="15">
        <text>2'-deoxyribonucleotide-(2'-deoxyribose 5'-phosphate)-2'-deoxyribonucleotide-DNA = a 3'-end 2'-deoxyribonucleotide-(2,3-dehydro-2,3-deoxyribose 5'-phosphate)-DNA + a 5'-end 5'-phospho-2'-deoxyribonucleoside-DNA + H(+)</text>
        <dbReference type="Rhea" id="RHEA:66592"/>
        <dbReference type="Rhea" id="RHEA-COMP:13180"/>
        <dbReference type="Rhea" id="RHEA-COMP:16897"/>
        <dbReference type="Rhea" id="RHEA-COMP:17067"/>
        <dbReference type="ChEBI" id="CHEBI:15378"/>
        <dbReference type="ChEBI" id="CHEBI:136412"/>
        <dbReference type="ChEBI" id="CHEBI:157695"/>
        <dbReference type="ChEBI" id="CHEBI:167181"/>
        <dbReference type="EC" id="4.2.99.18"/>
    </reaction>
</comment>
<evidence type="ECO:0000256" key="14">
    <source>
        <dbReference type="ARBA" id="ARBA00023295"/>
    </source>
</evidence>
<keyword evidence="14" id="KW-0326">Glycosidase</keyword>
<dbReference type="InterPro" id="IPR000214">
    <property type="entry name" value="Znf_DNA_glyclase/AP_lyase"/>
</dbReference>
<comment type="cofactor">
    <cofactor evidence="2">
        <name>Zn(2+)</name>
        <dbReference type="ChEBI" id="CHEBI:29105"/>
    </cofactor>
</comment>
<feature type="domain" description="Formamidopyrimidine-DNA glycosylase catalytic" evidence="18">
    <location>
        <begin position="2"/>
        <end position="123"/>
    </location>
</feature>
<dbReference type="Pfam" id="PF01149">
    <property type="entry name" value="Fapy_DNA_glyco"/>
    <property type="match status" value="1"/>
</dbReference>
<dbReference type="GO" id="GO:0003684">
    <property type="term" value="F:damaged DNA binding"/>
    <property type="evidence" value="ECO:0007669"/>
    <property type="project" value="InterPro"/>
</dbReference>
<comment type="subunit">
    <text evidence="4">Monomer.</text>
</comment>
<gene>
    <name evidence="19" type="ORF">A2628_04345</name>
</gene>
<dbReference type="SMART" id="SM00898">
    <property type="entry name" value="Fapy_DNA_glyco"/>
    <property type="match status" value="1"/>
</dbReference>
<dbReference type="NCBIfam" id="TIGR00577">
    <property type="entry name" value="fpg"/>
    <property type="match status" value="1"/>
</dbReference>
<dbReference type="CDD" id="cd08966">
    <property type="entry name" value="EcFpg-like_N"/>
    <property type="match status" value="1"/>
</dbReference>
<keyword evidence="13" id="KW-0511">Multifunctional enzyme</keyword>
<keyword evidence="9" id="KW-0862">Zinc</keyword>
<dbReference type="PANTHER" id="PTHR22993">
    <property type="entry name" value="FORMAMIDOPYRIMIDINE-DNA GLYCOSYLASE"/>
    <property type="match status" value="1"/>
</dbReference>
<dbReference type="EMBL" id="MGGL01000009">
    <property type="protein sequence ID" value="OGM26760.1"/>
    <property type="molecule type" value="Genomic_DNA"/>
</dbReference>
<reference evidence="19 20" key="1">
    <citation type="journal article" date="2016" name="Nat. Commun.">
        <title>Thousands of microbial genomes shed light on interconnected biogeochemical processes in an aquifer system.</title>
        <authorList>
            <person name="Anantharaman K."/>
            <person name="Brown C.T."/>
            <person name="Hug L.A."/>
            <person name="Sharon I."/>
            <person name="Castelle C.J."/>
            <person name="Probst A.J."/>
            <person name="Thomas B.C."/>
            <person name="Singh A."/>
            <person name="Wilkins M.J."/>
            <person name="Karaoz U."/>
            <person name="Brodie E.L."/>
            <person name="Williams K.H."/>
            <person name="Hubbard S.S."/>
            <person name="Banfield J.F."/>
        </authorList>
    </citation>
    <scope>NUCLEOTIDE SEQUENCE [LARGE SCALE GENOMIC DNA]</scope>
</reference>
<comment type="caution">
    <text evidence="19">The sequence shown here is derived from an EMBL/GenBank/DDBJ whole genome shotgun (WGS) entry which is preliminary data.</text>
</comment>
<proteinExistence type="inferred from homology"/>
<dbReference type="GO" id="GO:0008270">
    <property type="term" value="F:zinc ion binding"/>
    <property type="evidence" value="ECO:0007669"/>
    <property type="project" value="UniProtKB-KW"/>
</dbReference>
<dbReference type="InterPro" id="IPR035937">
    <property type="entry name" value="FPG_N"/>
</dbReference>
<evidence type="ECO:0000256" key="2">
    <source>
        <dbReference type="ARBA" id="ARBA00001947"/>
    </source>
</evidence>
<evidence type="ECO:0000256" key="7">
    <source>
        <dbReference type="ARBA" id="ARBA00022771"/>
    </source>
</evidence>
<protein>
    <submittedName>
        <fullName evidence="19">DNA-formamidopyrimidine glycosylase</fullName>
    </submittedName>
</protein>
<dbReference type="Gene3D" id="3.20.190.10">
    <property type="entry name" value="MutM-like, N-terminal"/>
    <property type="match status" value="1"/>
</dbReference>
<dbReference type="PROSITE" id="PS51068">
    <property type="entry name" value="FPG_CAT"/>
    <property type="match status" value="1"/>
</dbReference>
<organism evidence="19 20">
    <name type="scientific">Candidatus Woesebacteria bacterium RIFCSPHIGHO2_01_FULL_40_22</name>
    <dbReference type="NCBI Taxonomy" id="1802499"/>
    <lineage>
        <taxon>Bacteria</taxon>
        <taxon>Candidatus Woeseibacteriota</taxon>
    </lineage>
</organism>